<evidence type="ECO:0000256" key="3">
    <source>
        <dbReference type="ARBA" id="ARBA00022692"/>
    </source>
</evidence>
<reference evidence="10" key="1">
    <citation type="submission" date="2021-01" db="EMBL/GenBank/DDBJ databases">
        <authorList>
            <person name="Li R."/>
            <person name="Bekaert M."/>
        </authorList>
    </citation>
    <scope>NUCLEOTIDE SEQUENCE</scope>
    <source>
        <strain evidence="10">Farmed</strain>
    </source>
</reference>
<gene>
    <name evidence="10" type="ORF">SPHA_14493</name>
</gene>
<keyword evidence="4 8" id="KW-1133">Transmembrane helix</keyword>
<keyword evidence="5 8" id="KW-0472">Membrane</keyword>
<dbReference type="GO" id="GO:0022857">
    <property type="term" value="F:transmembrane transporter activity"/>
    <property type="evidence" value="ECO:0007669"/>
    <property type="project" value="InterPro"/>
</dbReference>
<feature type="transmembrane region" description="Helical" evidence="8">
    <location>
        <begin position="271"/>
        <end position="291"/>
    </location>
</feature>
<dbReference type="Gene3D" id="1.20.1250.20">
    <property type="entry name" value="MFS general substrate transporter like domains"/>
    <property type="match status" value="2"/>
</dbReference>
<evidence type="ECO:0000256" key="1">
    <source>
        <dbReference type="ARBA" id="ARBA00004141"/>
    </source>
</evidence>
<dbReference type="PANTHER" id="PTHR23505">
    <property type="entry name" value="SPINSTER"/>
    <property type="match status" value="1"/>
</dbReference>
<dbReference type="InterPro" id="IPR044770">
    <property type="entry name" value="MFS_spinster-like"/>
</dbReference>
<feature type="transmembrane region" description="Helical" evidence="8">
    <location>
        <begin position="109"/>
        <end position="127"/>
    </location>
</feature>
<feature type="transmembrane region" description="Helical" evidence="8">
    <location>
        <begin position="241"/>
        <end position="259"/>
    </location>
</feature>
<dbReference type="GO" id="GO:0016020">
    <property type="term" value="C:membrane"/>
    <property type="evidence" value="ECO:0007669"/>
    <property type="project" value="UniProtKB-SubCell"/>
</dbReference>
<feature type="transmembrane region" description="Helical" evidence="8">
    <location>
        <begin position="323"/>
        <end position="346"/>
    </location>
</feature>
<feature type="transmembrane region" description="Helical" evidence="8">
    <location>
        <begin position="466"/>
        <end position="490"/>
    </location>
</feature>
<keyword evidence="2" id="KW-0813">Transport</keyword>
<evidence type="ECO:0000313" key="10">
    <source>
        <dbReference type="EMBL" id="CAE1177149.1"/>
    </source>
</evidence>
<dbReference type="Pfam" id="PF07690">
    <property type="entry name" value="MFS_1"/>
    <property type="match status" value="1"/>
</dbReference>
<proteinExistence type="inferred from homology"/>
<protein>
    <submittedName>
        <fullName evidence="10">SPNS</fullName>
    </submittedName>
</protein>
<evidence type="ECO:0000259" key="9">
    <source>
        <dbReference type="PROSITE" id="PS50850"/>
    </source>
</evidence>
<dbReference type="InterPro" id="IPR020846">
    <property type="entry name" value="MFS_dom"/>
</dbReference>
<keyword evidence="3 8" id="KW-0812">Transmembrane</keyword>
<feature type="transmembrane region" description="Helical" evidence="8">
    <location>
        <begin position="510"/>
        <end position="532"/>
    </location>
</feature>
<comment type="caution">
    <text evidence="10">The sequence shown here is derived from an EMBL/GenBank/DDBJ whole genome shotgun (WGS) entry which is preliminary data.</text>
</comment>
<dbReference type="Proteomes" id="UP000597762">
    <property type="component" value="Unassembled WGS sequence"/>
</dbReference>
<feature type="transmembrane region" description="Helical" evidence="8">
    <location>
        <begin position="204"/>
        <end position="229"/>
    </location>
</feature>
<dbReference type="InterPro" id="IPR036259">
    <property type="entry name" value="MFS_trans_sf"/>
</dbReference>
<evidence type="ECO:0000256" key="4">
    <source>
        <dbReference type="ARBA" id="ARBA00022989"/>
    </source>
</evidence>
<dbReference type="AlphaFoldDB" id="A0A812BEA3"/>
<dbReference type="CDD" id="cd17328">
    <property type="entry name" value="MFS_spinster_like"/>
    <property type="match status" value="1"/>
</dbReference>
<evidence type="ECO:0000256" key="7">
    <source>
        <dbReference type="SAM" id="MobiDB-lite"/>
    </source>
</evidence>
<name>A0A812BEA3_ACAPH</name>
<feature type="transmembrane region" description="Helical" evidence="8">
    <location>
        <begin position="425"/>
        <end position="454"/>
    </location>
</feature>
<evidence type="ECO:0000256" key="2">
    <source>
        <dbReference type="ARBA" id="ARBA00022448"/>
    </source>
</evidence>
<evidence type="ECO:0000256" key="6">
    <source>
        <dbReference type="ARBA" id="ARBA00024338"/>
    </source>
</evidence>
<feature type="transmembrane region" description="Helical" evidence="8">
    <location>
        <begin position="366"/>
        <end position="387"/>
    </location>
</feature>
<feature type="transmembrane region" description="Helical" evidence="8">
    <location>
        <begin position="151"/>
        <end position="172"/>
    </location>
</feature>
<evidence type="ECO:0000313" key="11">
    <source>
        <dbReference type="Proteomes" id="UP000597762"/>
    </source>
</evidence>
<dbReference type="PANTHER" id="PTHR23505:SF79">
    <property type="entry name" value="PROTEIN SPINSTER"/>
    <property type="match status" value="1"/>
</dbReference>
<comment type="similarity">
    <text evidence="6">Belongs to the major facilitator superfamily. Spinster (TC 2.A.1.49) family.</text>
</comment>
<dbReference type="SUPFAM" id="SSF103473">
    <property type="entry name" value="MFS general substrate transporter"/>
    <property type="match status" value="1"/>
</dbReference>
<feature type="domain" description="Major facilitator superfamily (MFS) profile" evidence="9">
    <location>
        <begin position="114"/>
        <end position="536"/>
    </location>
</feature>
<feature type="transmembrane region" description="Helical" evidence="8">
    <location>
        <begin position="399"/>
        <end position="419"/>
    </location>
</feature>
<feature type="transmembrane region" description="Helical" evidence="8">
    <location>
        <begin position="179"/>
        <end position="198"/>
    </location>
</feature>
<evidence type="ECO:0000256" key="8">
    <source>
        <dbReference type="SAM" id="Phobius"/>
    </source>
</evidence>
<feature type="compositionally biased region" description="Low complexity" evidence="7">
    <location>
        <begin position="21"/>
        <end position="36"/>
    </location>
</feature>
<dbReference type="EMBL" id="CAHIKZ030000495">
    <property type="protein sequence ID" value="CAE1177149.1"/>
    <property type="molecule type" value="Genomic_DNA"/>
</dbReference>
<keyword evidence="11" id="KW-1185">Reference proteome</keyword>
<dbReference type="PROSITE" id="PS50850">
    <property type="entry name" value="MFS"/>
    <property type="match status" value="1"/>
</dbReference>
<feature type="compositionally biased region" description="Low complexity" evidence="7">
    <location>
        <begin position="47"/>
        <end position="59"/>
    </location>
</feature>
<comment type="subcellular location">
    <subcellularLocation>
        <location evidence="1">Membrane</location>
        <topology evidence="1">Multi-pass membrane protein</topology>
    </subcellularLocation>
</comment>
<accession>A0A812BEA3</accession>
<sequence length="598" mass="65003">MKGATLQFATLEAPFDDTVPLDDMSASSPDSPLAPSTAVIVAPPPRSSSSSSLPQQPQSDLVEGQIMPIPEHINNAYDTAPIVDSDEGRSYESEGTTVQTVLPAPVTRAAAFSSVLVLFLINLLNYMDRYTIAGILEDVKSYYSLDNKESGLLQTAFILSYMAFSPIFGYLGDRFNRKYLMAMGILFWSCVTFAGSFIQRDYFSVFLILRALVGIGEASYSTIAPTIIADLYVQESRSKSLMFFYFAIPVGSGLGYIVGSNVKNATGVWQYALRVTPAFGLLCTILILVVVKDPPRGFSEGGTHLRNTSYVTDIKVLLKNKSFLLSSVGFTCVAFVTGALALWAPIFMLDAIRTKDVNADEAAVSLRFGIITCMAGFVGVAIGSESARRYKKINPRADPLICAMGLLSCTPFIFFALLISQYHIIMTWVLIFIGETLLCLNWAIVADILLYTVIPTRRSLAESFQIVLSHLFGDAGSPYIVGLISDSLVTNYPDVLQNSYFVQFATLRNALYMTSFVCVLGGASFLATAIFVEKDKARVDNLVRGSGGDDDEIDVFCSPSRVSQGYAYGACGHLGPHPLQPCGIEDESDEEPSPPDVL</sequence>
<organism evidence="10 11">
    <name type="scientific">Acanthosepion pharaonis</name>
    <name type="common">Pharaoh cuttlefish</name>
    <name type="synonym">Sepia pharaonis</name>
    <dbReference type="NCBI Taxonomy" id="158019"/>
    <lineage>
        <taxon>Eukaryota</taxon>
        <taxon>Metazoa</taxon>
        <taxon>Spiralia</taxon>
        <taxon>Lophotrochozoa</taxon>
        <taxon>Mollusca</taxon>
        <taxon>Cephalopoda</taxon>
        <taxon>Coleoidea</taxon>
        <taxon>Decapodiformes</taxon>
        <taxon>Sepiida</taxon>
        <taxon>Sepiina</taxon>
        <taxon>Sepiidae</taxon>
        <taxon>Acanthosepion</taxon>
    </lineage>
</organism>
<feature type="region of interest" description="Disordered" evidence="7">
    <location>
        <begin position="1"/>
        <end position="59"/>
    </location>
</feature>
<dbReference type="OrthoDB" id="6770063at2759"/>
<evidence type="ECO:0000256" key="5">
    <source>
        <dbReference type="ARBA" id="ARBA00023136"/>
    </source>
</evidence>
<dbReference type="InterPro" id="IPR011701">
    <property type="entry name" value="MFS"/>
</dbReference>